<accession>A0AAV5UJU0</accession>
<dbReference type="AlphaFoldDB" id="A0AAV5UJU0"/>
<dbReference type="EMBL" id="BTSX01000006">
    <property type="protein sequence ID" value="GMT06597.1"/>
    <property type="molecule type" value="Genomic_DNA"/>
</dbReference>
<sequence length="285" mass="32086">LQTKEIKKDPNWKPPLLTTRNLPDSEYLMVSKDSLLTLLKQCNKCQKEQRNLSFRMEGLAFAVSGECTSCGHPFSWGNSTVLRTAKGSSRERLPKINVDVVTGAVITSIGGTKLHQVMLMSGITPLSQSTFHMIKKFHVFPAVTDVFWKAQAAVIEALRARIAKGEKVQLSGDGSFDSRGHSGAWCRYFFIDAKTGEVIHYTLMHKSHTGNKIEKCQVAALEQGLRELSYMIGGTEAIECLVTDRHPAVTKIMRTKFPEIGHFYDPWHFFRNITMTLLEVNKLRL</sequence>
<dbReference type="Pfam" id="PF20700">
    <property type="entry name" value="Mutator"/>
    <property type="match status" value="1"/>
</dbReference>
<organism evidence="2 3">
    <name type="scientific">Pristionchus entomophagus</name>
    <dbReference type="NCBI Taxonomy" id="358040"/>
    <lineage>
        <taxon>Eukaryota</taxon>
        <taxon>Metazoa</taxon>
        <taxon>Ecdysozoa</taxon>
        <taxon>Nematoda</taxon>
        <taxon>Chromadorea</taxon>
        <taxon>Rhabditida</taxon>
        <taxon>Rhabditina</taxon>
        <taxon>Diplogasteromorpha</taxon>
        <taxon>Diplogasteroidea</taxon>
        <taxon>Neodiplogasteridae</taxon>
        <taxon>Pristionchus</taxon>
    </lineage>
</organism>
<feature type="domain" description="Mutator-like transposase" evidence="1">
    <location>
        <begin position="35"/>
        <end position="216"/>
    </location>
</feature>
<name>A0AAV5UJU0_9BILA</name>
<protein>
    <recommendedName>
        <fullName evidence="1">Mutator-like transposase domain-containing protein</fullName>
    </recommendedName>
</protein>
<evidence type="ECO:0000313" key="2">
    <source>
        <dbReference type="EMBL" id="GMT06597.1"/>
    </source>
</evidence>
<evidence type="ECO:0000313" key="3">
    <source>
        <dbReference type="Proteomes" id="UP001432027"/>
    </source>
</evidence>
<comment type="caution">
    <text evidence="2">The sequence shown here is derived from an EMBL/GenBank/DDBJ whole genome shotgun (WGS) entry which is preliminary data.</text>
</comment>
<feature type="non-terminal residue" evidence="2">
    <location>
        <position position="1"/>
    </location>
</feature>
<proteinExistence type="predicted"/>
<evidence type="ECO:0000259" key="1">
    <source>
        <dbReference type="Pfam" id="PF20700"/>
    </source>
</evidence>
<reference evidence="2" key="1">
    <citation type="submission" date="2023-10" db="EMBL/GenBank/DDBJ databases">
        <title>Genome assembly of Pristionchus species.</title>
        <authorList>
            <person name="Yoshida K."/>
            <person name="Sommer R.J."/>
        </authorList>
    </citation>
    <scope>NUCLEOTIDE SEQUENCE</scope>
    <source>
        <strain evidence="2">RS0144</strain>
    </source>
</reference>
<dbReference type="InterPro" id="IPR049012">
    <property type="entry name" value="Mutator_transp_dom"/>
</dbReference>
<gene>
    <name evidence="2" type="ORF">PENTCL1PPCAC_28771</name>
</gene>
<keyword evidence="3" id="KW-1185">Reference proteome</keyword>
<dbReference type="PANTHER" id="PTHR31751:SF42">
    <property type="entry name" value="PROTEIN CBG10204"/>
    <property type="match status" value="1"/>
</dbReference>
<dbReference type="Proteomes" id="UP001432027">
    <property type="component" value="Unassembled WGS sequence"/>
</dbReference>
<dbReference type="PANTHER" id="PTHR31751">
    <property type="entry name" value="SI:CH211-108C17.2-RELATED-RELATED"/>
    <property type="match status" value="1"/>
</dbReference>